<proteinExistence type="predicted"/>
<organism evidence="3 4">
    <name type="scientific">Dipteronia sinensis</name>
    <dbReference type="NCBI Taxonomy" id="43782"/>
    <lineage>
        <taxon>Eukaryota</taxon>
        <taxon>Viridiplantae</taxon>
        <taxon>Streptophyta</taxon>
        <taxon>Embryophyta</taxon>
        <taxon>Tracheophyta</taxon>
        <taxon>Spermatophyta</taxon>
        <taxon>Magnoliopsida</taxon>
        <taxon>eudicotyledons</taxon>
        <taxon>Gunneridae</taxon>
        <taxon>Pentapetalae</taxon>
        <taxon>rosids</taxon>
        <taxon>malvids</taxon>
        <taxon>Sapindales</taxon>
        <taxon>Sapindaceae</taxon>
        <taxon>Hippocastanoideae</taxon>
        <taxon>Acereae</taxon>
        <taxon>Dipteronia</taxon>
    </lineage>
</organism>
<dbReference type="GO" id="GO:0003676">
    <property type="term" value="F:nucleic acid binding"/>
    <property type="evidence" value="ECO:0007669"/>
    <property type="project" value="InterPro"/>
</dbReference>
<keyword evidence="4" id="KW-1185">Reference proteome</keyword>
<reference evidence="3" key="1">
    <citation type="journal article" date="2023" name="Plant J.">
        <title>Genome sequences and population genomics provide insights into the demographic history, inbreeding, and mutation load of two 'living fossil' tree species of Dipteronia.</title>
        <authorList>
            <person name="Feng Y."/>
            <person name="Comes H.P."/>
            <person name="Chen J."/>
            <person name="Zhu S."/>
            <person name="Lu R."/>
            <person name="Zhang X."/>
            <person name="Li P."/>
            <person name="Qiu J."/>
            <person name="Olsen K.M."/>
            <person name="Qiu Y."/>
        </authorList>
    </citation>
    <scope>NUCLEOTIDE SEQUENCE</scope>
    <source>
        <strain evidence="3">NBL</strain>
    </source>
</reference>
<evidence type="ECO:0000259" key="1">
    <source>
        <dbReference type="Pfam" id="PF13456"/>
    </source>
</evidence>
<dbReference type="InterPro" id="IPR052929">
    <property type="entry name" value="RNase_H-like_EbsB-rel"/>
</dbReference>
<dbReference type="GO" id="GO:0004523">
    <property type="term" value="F:RNA-DNA hybrid ribonuclease activity"/>
    <property type="evidence" value="ECO:0007669"/>
    <property type="project" value="InterPro"/>
</dbReference>
<evidence type="ECO:0008006" key="5">
    <source>
        <dbReference type="Google" id="ProtNLM"/>
    </source>
</evidence>
<dbReference type="InterPro" id="IPR002156">
    <property type="entry name" value="RNaseH_domain"/>
</dbReference>
<dbReference type="EMBL" id="JANJYJ010000010">
    <property type="protein sequence ID" value="KAK3182976.1"/>
    <property type="molecule type" value="Genomic_DNA"/>
</dbReference>
<dbReference type="SUPFAM" id="SSF53098">
    <property type="entry name" value="Ribonuclease H-like"/>
    <property type="match status" value="1"/>
</dbReference>
<feature type="domain" description="Reverse transcriptase zinc-binding" evidence="2">
    <location>
        <begin position="36"/>
        <end position="88"/>
    </location>
</feature>
<comment type="caution">
    <text evidence="3">The sequence shown here is derived from an EMBL/GenBank/DDBJ whole genome shotgun (WGS) entry which is preliminary data.</text>
</comment>
<dbReference type="Pfam" id="PF13966">
    <property type="entry name" value="zf-RVT"/>
    <property type="match status" value="1"/>
</dbReference>
<dbReference type="Pfam" id="PF13456">
    <property type="entry name" value="RVT_3"/>
    <property type="match status" value="1"/>
</dbReference>
<accession>A0AAD9ZIH2</accession>
<dbReference type="AlphaFoldDB" id="A0AAD9ZIH2"/>
<dbReference type="PANTHER" id="PTHR47074:SF48">
    <property type="entry name" value="POLYNUCLEOTIDYL TRANSFERASE, RIBONUCLEASE H-LIKE SUPERFAMILY PROTEIN"/>
    <property type="match status" value="1"/>
</dbReference>
<dbReference type="PANTHER" id="PTHR47074">
    <property type="entry name" value="BNAC02G40300D PROTEIN"/>
    <property type="match status" value="1"/>
</dbReference>
<name>A0AAD9ZIH2_9ROSI</name>
<dbReference type="InterPro" id="IPR026960">
    <property type="entry name" value="RVT-Znf"/>
</dbReference>
<protein>
    <recommendedName>
        <fullName evidence="5">RNase H type-1 domain-containing protein</fullName>
    </recommendedName>
</protein>
<gene>
    <name evidence="3" type="ORF">Dsin_030262</name>
</gene>
<dbReference type="Gene3D" id="3.30.420.10">
    <property type="entry name" value="Ribonuclease H-like superfamily/Ribonuclease H"/>
    <property type="match status" value="1"/>
</dbReference>
<dbReference type="InterPro" id="IPR044730">
    <property type="entry name" value="RNase_H-like_dom_plant"/>
</dbReference>
<dbReference type="InterPro" id="IPR036397">
    <property type="entry name" value="RNaseH_sf"/>
</dbReference>
<dbReference type="Proteomes" id="UP001281410">
    <property type="component" value="Unassembled WGS sequence"/>
</dbReference>
<feature type="domain" description="RNase H type-1" evidence="1">
    <location>
        <begin position="166"/>
        <end position="285"/>
    </location>
</feature>
<evidence type="ECO:0000313" key="3">
    <source>
        <dbReference type="EMBL" id="KAK3182976.1"/>
    </source>
</evidence>
<sequence>MRNSRVLRSSKTWRRLPCGYKVGRDIEACEGSLGTNNLDWWWTMLWSLKLPTKVKIFIRKACLNWISTAVNLAKRGMMVKPCCQICRKCQSILSMPFGAAPNLMRNQLINQAGVRCDENIVAWAVNFVAKLRSTSGEDTVKAIEPHLGTNQPSTWCCPDEGPYKVNMDAAIRIDENRVGIGIVIRDQFRCVLGSSTQSLVACFSPQVAEATALLRSIMFAVDSGLIPAVVESYANDVVDLVNSGLPPLTHIGTVISDIIRLICCHEIVVSFVPRSMNLVAYSLAKLLFFSEDCFFLKTYPPFVEKVVLADLPA</sequence>
<dbReference type="CDD" id="cd06222">
    <property type="entry name" value="RNase_H_like"/>
    <property type="match status" value="1"/>
</dbReference>
<evidence type="ECO:0000313" key="4">
    <source>
        <dbReference type="Proteomes" id="UP001281410"/>
    </source>
</evidence>
<evidence type="ECO:0000259" key="2">
    <source>
        <dbReference type="Pfam" id="PF13966"/>
    </source>
</evidence>
<dbReference type="InterPro" id="IPR012337">
    <property type="entry name" value="RNaseH-like_sf"/>
</dbReference>